<keyword evidence="2 5" id="KW-0732">Signal</keyword>
<dbReference type="PANTHER" id="PTHR34156:SF1">
    <property type="entry name" value="PERIPLASMIC PROTEIN"/>
    <property type="match status" value="1"/>
</dbReference>
<organism evidence="7 8">
    <name type="scientific">Lonsdalea quercina</name>
    <dbReference type="NCBI Taxonomy" id="71657"/>
    <lineage>
        <taxon>Bacteria</taxon>
        <taxon>Pseudomonadati</taxon>
        <taxon>Pseudomonadota</taxon>
        <taxon>Gammaproteobacteria</taxon>
        <taxon>Enterobacterales</taxon>
        <taxon>Pectobacteriaceae</taxon>
        <taxon>Lonsdalea</taxon>
    </lineage>
</organism>
<dbReference type="GeneID" id="97765556"/>
<evidence type="ECO:0000256" key="5">
    <source>
        <dbReference type="SAM" id="SignalP"/>
    </source>
</evidence>
<feature type="chain" id="PRO_5010533096" description="YdgH/BhsA/McbA-like domain-containing protein" evidence="5">
    <location>
        <begin position="23"/>
        <end position="85"/>
    </location>
</feature>
<evidence type="ECO:0000256" key="3">
    <source>
        <dbReference type="ARBA" id="ARBA00022764"/>
    </source>
</evidence>
<sequence>MKNVKIIVAAAVLSTLSFGSYAAQYISVLQAQNMEKIGETSDTGKDLTTLQHKFSAKADKAGAKAYTITKTTGNQVLHGTANFYK</sequence>
<proteinExistence type="inferred from homology"/>
<dbReference type="SUPFAM" id="SSF159871">
    <property type="entry name" value="YdgH-like"/>
    <property type="match status" value="1"/>
</dbReference>
<accession>A0A1H4EMG9</accession>
<evidence type="ECO:0000256" key="2">
    <source>
        <dbReference type="ARBA" id="ARBA00022729"/>
    </source>
</evidence>
<feature type="signal peptide" evidence="5">
    <location>
        <begin position="1"/>
        <end position="22"/>
    </location>
</feature>
<dbReference type="PANTHER" id="PTHR34156">
    <property type="entry name" value="OUTER MEMBRANE PROTEIN-RELATED-RELATED"/>
    <property type="match status" value="1"/>
</dbReference>
<reference evidence="7 8" key="1">
    <citation type="submission" date="2016-10" db="EMBL/GenBank/DDBJ databases">
        <authorList>
            <person name="de Groot N.N."/>
        </authorList>
    </citation>
    <scope>NUCLEOTIDE SEQUENCE [LARGE SCALE GENOMIC DNA]</scope>
    <source>
        <strain evidence="7 8">ATCC 29281</strain>
    </source>
</reference>
<dbReference type="AlphaFoldDB" id="A0A1H4EMG9"/>
<evidence type="ECO:0000313" key="8">
    <source>
        <dbReference type="Proteomes" id="UP000187280"/>
    </source>
</evidence>
<keyword evidence="8" id="KW-1185">Reference proteome</keyword>
<dbReference type="EMBL" id="FNQS01000010">
    <property type="protein sequence ID" value="SEA86049.1"/>
    <property type="molecule type" value="Genomic_DNA"/>
</dbReference>
<dbReference type="Gene3D" id="3.30.1660.10">
    <property type="entry name" value="Flavin-binding protein dodecin"/>
    <property type="match status" value="1"/>
</dbReference>
<keyword evidence="3" id="KW-0574">Periplasm</keyword>
<dbReference type="InterPro" id="IPR036275">
    <property type="entry name" value="YdgH-like_sf"/>
</dbReference>
<gene>
    <name evidence="7" type="ORF">SAMN02982996_02711</name>
</gene>
<dbReference type="RefSeq" id="WP_026743663.1">
    <property type="nucleotide sequence ID" value="NZ_FNQS01000010.1"/>
</dbReference>
<evidence type="ECO:0000256" key="1">
    <source>
        <dbReference type="ARBA" id="ARBA00004418"/>
    </source>
</evidence>
<dbReference type="Proteomes" id="UP000187280">
    <property type="component" value="Unassembled WGS sequence"/>
</dbReference>
<protein>
    <recommendedName>
        <fullName evidence="6">YdgH/BhsA/McbA-like domain-containing protein</fullName>
    </recommendedName>
</protein>
<evidence type="ECO:0000256" key="4">
    <source>
        <dbReference type="ARBA" id="ARBA00038138"/>
    </source>
</evidence>
<feature type="domain" description="YdgH/BhsA/McbA-like" evidence="6">
    <location>
        <begin position="34"/>
        <end position="85"/>
    </location>
</feature>
<comment type="similarity">
    <text evidence="4">Belongs to the BhsA/McbA family.</text>
</comment>
<dbReference type="Pfam" id="PF07338">
    <property type="entry name" value="YdgH_BhsA-like"/>
    <property type="match status" value="1"/>
</dbReference>
<dbReference type="InterPro" id="IPR025543">
    <property type="entry name" value="Dodecin-like"/>
</dbReference>
<dbReference type="InterPro" id="IPR051096">
    <property type="entry name" value="BhsA/McbA_stress_biofilm_assoc"/>
</dbReference>
<comment type="subcellular location">
    <subcellularLocation>
        <location evidence="1">Periplasm</location>
    </subcellularLocation>
</comment>
<dbReference type="NCBIfam" id="NF047859">
    <property type="entry name" value="StressCuResBhsA"/>
    <property type="match status" value="1"/>
</dbReference>
<evidence type="ECO:0000313" key="7">
    <source>
        <dbReference type="EMBL" id="SEA86049.1"/>
    </source>
</evidence>
<name>A0A1H4EMG9_9GAMM</name>
<evidence type="ECO:0000259" key="6">
    <source>
        <dbReference type="Pfam" id="PF07338"/>
    </source>
</evidence>
<dbReference type="InterPro" id="IPR010854">
    <property type="entry name" value="YdgH/BhsA/McbA-like_dom"/>
</dbReference>
<dbReference type="GO" id="GO:0042597">
    <property type="term" value="C:periplasmic space"/>
    <property type="evidence" value="ECO:0007669"/>
    <property type="project" value="UniProtKB-SubCell"/>
</dbReference>